<proteinExistence type="predicted"/>
<dbReference type="Pfam" id="PF12690">
    <property type="entry name" value="BsuPI"/>
    <property type="match status" value="1"/>
</dbReference>
<feature type="domain" description="Intracellular proteinase inhibitor BsuPI" evidence="2">
    <location>
        <begin position="57"/>
        <end position="133"/>
    </location>
</feature>
<dbReference type="RefSeq" id="WP_075441468.1">
    <property type="nucleotide sequence ID" value="NZ_FOQK01000001.1"/>
</dbReference>
<organism evidence="3 4">
    <name type="scientific">Selenomonas ruminantium</name>
    <dbReference type="NCBI Taxonomy" id="971"/>
    <lineage>
        <taxon>Bacteria</taxon>
        <taxon>Bacillati</taxon>
        <taxon>Bacillota</taxon>
        <taxon>Negativicutes</taxon>
        <taxon>Selenomonadales</taxon>
        <taxon>Selenomonadaceae</taxon>
        <taxon>Selenomonas</taxon>
    </lineage>
</organism>
<evidence type="ECO:0000313" key="3">
    <source>
        <dbReference type="EMBL" id="SFH64209.1"/>
    </source>
</evidence>
<dbReference type="InterPro" id="IPR020481">
    <property type="entry name" value="Intracell_prot_inh_BsuPI"/>
</dbReference>
<dbReference type="EMBL" id="FOQK01000001">
    <property type="protein sequence ID" value="SFH64209.1"/>
    <property type="molecule type" value="Genomic_DNA"/>
</dbReference>
<dbReference type="Proteomes" id="UP000183639">
    <property type="component" value="Unassembled WGS sequence"/>
</dbReference>
<dbReference type="Gene3D" id="2.60.40.2360">
    <property type="entry name" value="Intracellular proteinase inhibitor BsuPI"/>
    <property type="match status" value="1"/>
</dbReference>
<gene>
    <name evidence="3" type="ORF">SAMN04487861_101134</name>
</gene>
<reference evidence="3 4" key="1">
    <citation type="submission" date="2016-10" db="EMBL/GenBank/DDBJ databases">
        <authorList>
            <person name="de Groot N.N."/>
        </authorList>
    </citation>
    <scope>NUCLEOTIDE SEQUENCE [LARGE SCALE GENOMIC DNA]</scope>
    <source>
        <strain evidence="3 4">Z108</strain>
    </source>
</reference>
<feature type="signal peptide" evidence="1">
    <location>
        <begin position="1"/>
        <end position="20"/>
    </location>
</feature>
<feature type="chain" id="PRO_5010191149" evidence="1">
    <location>
        <begin position="21"/>
        <end position="182"/>
    </location>
</feature>
<accession>A0A1I3BQN2</accession>
<name>A0A1I3BQN2_SELRU</name>
<dbReference type="OrthoDB" id="1357684at2"/>
<dbReference type="InterPro" id="IPR038144">
    <property type="entry name" value="IPI"/>
</dbReference>
<evidence type="ECO:0000259" key="2">
    <source>
        <dbReference type="Pfam" id="PF12690"/>
    </source>
</evidence>
<evidence type="ECO:0000313" key="4">
    <source>
        <dbReference type="Proteomes" id="UP000183639"/>
    </source>
</evidence>
<keyword evidence="1" id="KW-0732">Signal</keyword>
<evidence type="ECO:0000256" key="1">
    <source>
        <dbReference type="SAM" id="SignalP"/>
    </source>
</evidence>
<protein>
    <submittedName>
        <fullName evidence="3">Intracellular proteinase inhibitor</fullName>
    </submittedName>
</protein>
<sequence length="182" mass="19965">MRKIILLLSLFLLIPSMASARFGTGIGITFPASSSGSSAPQSTYASLTYEQIAEELSIQETHGRLQLEFKITNTSSIPYSLQQKTSQIYDIIITDKNGKKLWQWSDNMAFTQALTTVVISPHSTTVYEAELDSKTYRNIKEKAVLATAYLLNSPCKLSTKLPTHTATHSTPVLIHGGVIIGN</sequence>
<dbReference type="AlphaFoldDB" id="A0A1I3BQN2"/>